<evidence type="ECO:0000256" key="1">
    <source>
        <dbReference type="SAM" id="MobiDB-lite"/>
    </source>
</evidence>
<comment type="caution">
    <text evidence="3">The sequence shown here is derived from an EMBL/GenBank/DDBJ whole genome shotgun (WGS) entry which is preliminary data.</text>
</comment>
<feature type="domain" description="NAD-dependent epimerase/dehydratase" evidence="2">
    <location>
        <begin position="3"/>
        <end position="233"/>
    </location>
</feature>
<dbReference type="GO" id="GO:0004029">
    <property type="term" value="F:aldehyde dehydrogenase (NAD+) activity"/>
    <property type="evidence" value="ECO:0007669"/>
    <property type="project" value="TreeGrafter"/>
</dbReference>
<dbReference type="InterPro" id="IPR036291">
    <property type="entry name" value="NAD(P)-bd_dom_sf"/>
</dbReference>
<evidence type="ECO:0000313" key="3">
    <source>
        <dbReference type="EMBL" id="EFH86915.1"/>
    </source>
</evidence>
<dbReference type="SUPFAM" id="SSF51735">
    <property type="entry name" value="NAD(P)-binding Rossmann-fold domains"/>
    <property type="match status" value="1"/>
</dbReference>
<gene>
    <name evidence="3" type="ORF">Krac_8233</name>
</gene>
<accession>D6TMB5</accession>
<dbReference type="eggNOG" id="COG0451">
    <property type="taxonomic scope" value="Bacteria"/>
</dbReference>
<evidence type="ECO:0000259" key="2">
    <source>
        <dbReference type="Pfam" id="PF01370"/>
    </source>
</evidence>
<dbReference type="InterPro" id="IPR051783">
    <property type="entry name" value="NAD(P)-dependent_oxidoreduct"/>
</dbReference>
<dbReference type="AlphaFoldDB" id="D6TMB5"/>
<dbReference type="OrthoDB" id="9808276at2"/>
<protein>
    <submittedName>
        <fullName evidence="3">NAD-dependent epimerase/dehydratase</fullName>
    </submittedName>
</protein>
<dbReference type="EMBL" id="ADVG01000002">
    <property type="protein sequence ID" value="EFH86915.1"/>
    <property type="molecule type" value="Genomic_DNA"/>
</dbReference>
<dbReference type="Pfam" id="PF01370">
    <property type="entry name" value="Epimerase"/>
    <property type="match status" value="1"/>
</dbReference>
<keyword evidence="4" id="KW-1185">Reference proteome</keyword>
<dbReference type="GO" id="GO:0005737">
    <property type="term" value="C:cytoplasm"/>
    <property type="evidence" value="ECO:0007669"/>
    <property type="project" value="TreeGrafter"/>
</dbReference>
<dbReference type="PANTHER" id="PTHR48079">
    <property type="entry name" value="PROTEIN YEEZ"/>
    <property type="match status" value="1"/>
</dbReference>
<feature type="compositionally biased region" description="Polar residues" evidence="1">
    <location>
        <begin position="296"/>
        <end position="312"/>
    </location>
</feature>
<dbReference type="Proteomes" id="UP000004508">
    <property type="component" value="Unassembled WGS sequence"/>
</dbReference>
<reference evidence="3 4" key="1">
    <citation type="journal article" date="2011" name="Stand. Genomic Sci.">
        <title>Non-contiguous finished genome sequence and contextual data of the filamentous soil bacterium Ktedonobacter racemifer type strain (SOSP1-21).</title>
        <authorList>
            <person name="Chang Y.J."/>
            <person name="Land M."/>
            <person name="Hauser L."/>
            <person name="Chertkov O."/>
            <person name="Del Rio T.G."/>
            <person name="Nolan M."/>
            <person name="Copeland A."/>
            <person name="Tice H."/>
            <person name="Cheng J.F."/>
            <person name="Lucas S."/>
            <person name="Han C."/>
            <person name="Goodwin L."/>
            <person name="Pitluck S."/>
            <person name="Ivanova N."/>
            <person name="Ovchinikova G."/>
            <person name="Pati A."/>
            <person name="Chen A."/>
            <person name="Palaniappan K."/>
            <person name="Mavromatis K."/>
            <person name="Liolios K."/>
            <person name="Brettin T."/>
            <person name="Fiebig A."/>
            <person name="Rohde M."/>
            <person name="Abt B."/>
            <person name="Goker M."/>
            <person name="Detter J.C."/>
            <person name="Woyke T."/>
            <person name="Bristow J."/>
            <person name="Eisen J.A."/>
            <person name="Markowitz V."/>
            <person name="Hugenholtz P."/>
            <person name="Kyrpides N.C."/>
            <person name="Klenk H.P."/>
            <person name="Lapidus A."/>
        </authorList>
    </citation>
    <scope>NUCLEOTIDE SEQUENCE [LARGE SCALE GENOMIC DNA]</scope>
    <source>
        <strain evidence="4">DSM 44963</strain>
    </source>
</reference>
<sequence>MKIFVVGTTGVLGRALLPQLQQRGHTVRTLARTLEKARALEAAGVEAVIGDLLAPATVEHLPSHISGCHAVVHTATAIPRDPNHPDPDAWRATTRLRTEGTQSLLSATLAAKARRYIQLSTVMAYPDGGDFWLHENVPLDSSPARATICAPVIKMEEMVSSFHPSQLHWCILRAGQFVGPGTDQENQLEGLRASRLTVPGRGQSYLSLVHVNDMASAIVTALESAPAGSTFNIVDEPIQYGDYLDRLANLLHVPHPVRQPELPEPHSCRCSNEAARTRLGWSPQRGIWPDEEQLGTAPTTVSSTTQARRAAR</sequence>
<organism evidence="3 4">
    <name type="scientific">Ktedonobacter racemifer DSM 44963</name>
    <dbReference type="NCBI Taxonomy" id="485913"/>
    <lineage>
        <taxon>Bacteria</taxon>
        <taxon>Bacillati</taxon>
        <taxon>Chloroflexota</taxon>
        <taxon>Ktedonobacteria</taxon>
        <taxon>Ktedonobacterales</taxon>
        <taxon>Ktedonobacteraceae</taxon>
        <taxon>Ktedonobacter</taxon>
    </lineage>
</organism>
<name>D6TMB5_KTERA</name>
<evidence type="ECO:0000313" key="4">
    <source>
        <dbReference type="Proteomes" id="UP000004508"/>
    </source>
</evidence>
<dbReference type="RefSeq" id="WP_007911614.1">
    <property type="nucleotide sequence ID" value="NZ_ADVG01000002.1"/>
</dbReference>
<proteinExistence type="predicted"/>
<dbReference type="STRING" id="485913.Krac_8233"/>
<dbReference type="PANTHER" id="PTHR48079:SF6">
    <property type="entry name" value="NAD(P)-BINDING DOMAIN-CONTAINING PROTEIN-RELATED"/>
    <property type="match status" value="1"/>
</dbReference>
<dbReference type="InParanoid" id="D6TMB5"/>
<dbReference type="InterPro" id="IPR001509">
    <property type="entry name" value="Epimerase_deHydtase"/>
</dbReference>
<dbReference type="Gene3D" id="3.40.50.720">
    <property type="entry name" value="NAD(P)-binding Rossmann-like Domain"/>
    <property type="match status" value="1"/>
</dbReference>
<feature type="region of interest" description="Disordered" evidence="1">
    <location>
        <begin position="283"/>
        <end position="312"/>
    </location>
</feature>